<keyword evidence="2" id="KW-1185">Reference proteome</keyword>
<dbReference type="OrthoDB" id="416217at2759"/>
<name>A0A5J4Z768_PORPP</name>
<evidence type="ECO:0008006" key="3">
    <source>
        <dbReference type="Google" id="ProtNLM"/>
    </source>
</evidence>
<dbReference type="SUPFAM" id="SSF49764">
    <property type="entry name" value="HSP20-like chaperones"/>
    <property type="match status" value="1"/>
</dbReference>
<gene>
    <name evidence="1" type="ORF">FVE85_6248</name>
</gene>
<comment type="caution">
    <text evidence="1">The sequence shown here is derived from an EMBL/GenBank/DDBJ whole genome shotgun (WGS) entry which is preliminary data.</text>
</comment>
<dbReference type="AlphaFoldDB" id="A0A5J4Z768"/>
<dbReference type="EMBL" id="VRMN01000001">
    <property type="protein sequence ID" value="KAA8498663.1"/>
    <property type="molecule type" value="Genomic_DNA"/>
</dbReference>
<dbReference type="InterPro" id="IPR008978">
    <property type="entry name" value="HSP20-like_chaperone"/>
</dbReference>
<accession>A0A5J4Z768</accession>
<dbReference type="Proteomes" id="UP000324585">
    <property type="component" value="Unassembled WGS sequence"/>
</dbReference>
<evidence type="ECO:0000313" key="1">
    <source>
        <dbReference type="EMBL" id="KAA8498663.1"/>
    </source>
</evidence>
<reference evidence="2" key="1">
    <citation type="journal article" date="2019" name="Nat. Commun.">
        <title>Expansion of phycobilisome linker gene families in mesophilic red algae.</title>
        <authorList>
            <person name="Lee J."/>
            <person name="Kim D."/>
            <person name="Bhattacharya D."/>
            <person name="Yoon H.S."/>
        </authorList>
    </citation>
    <scope>NUCLEOTIDE SEQUENCE [LARGE SCALE GENOMIC DNA]</scope>
    <source>
        <strain evidence="2">CCMP 1328</strain>
    </source>
</reference>
<dbReference type="OMA" id="WPHESEY"/>
<organism evidence="1 2">
    <name type="scientific">Porphyridium purpureum</name>
    <name type="common">Red alga</name>
    <name type="synonym">Porphyridium cruentum</name>
    <dbReference type="NCBI Taxonomy" id="35688"/>
    <lineage>
        <taxon>Eukaryota</taxon>
        <taxon>Rhodophyta</taxon>
        <taxon>Bangiophyceae</taxon>
        <taxon>Porphyridiales</taxon>
        <taxon>Porphyridiaceae</taxon>
        <taxon>Porphyridium</taxon>
    </lineage>
</organism>
<evidence type="ECO:0000313" key="2">
    <source>
        <dbReference type="Proteomes" id="UP000324585"/>
    </source>
</evidence>
<protein>
    <recommendedName>
        <fullName evidence="3">CS domain-containing protein</fullName>
    </recommendedName>
</protein>
<sequence>MVDYSRWDRLGALLSDEEEEPQEMKARTRPRVTKFDKSTSVTFGDGAPLSVGVTDEPEKTVELAKEKCPPPDNEGRHQRVWWPHESEYEWTQDAKKVWIRFRLPSNTRGKHVLVIVKQRGDTDHKDCYVCVKVSGSTLHEMDFPYDVEIDEDGMADWSVQTTEDGNKVVELEVTKKVPIANAHVWWTCAGKGHSEISLDDIPERIERKGADGMRFAEAWSYAHAAFKERMKSHGVLPDSPKQTDEWKTNS</sequence>
<proteinExistence type="predicted"/>
<dbReference type="Gene3D" id="2.60.40.790">
    <property type="match status" value="1"/>
</dbReference>